<gene>
    <name evidence="2" type="ORF">PV06_02809</name>
</gene>
<evidence type="ECO:0000256" key="1">
    <source>
        <dbReference type="SAM" id="SignalP"/>
    </source>
</evidence>
<dbReference type="PANTHER" id="PTHR42047:SF1">
    <property type="entry name" value="PROTEIN, PUTATIVE (AFU_ORTHOLOGUE AFUA_6G03560)-RELATED"/>
    <property type="match status" value="1"/>
</dbReference>
<keyword evidence="3" id="KW-1185">Reference proteome</keyword>
<evidence type="ECO:0000313" key="3">
    <source>
        <dbReference type="Proteomes" id="UP000053342"/>
    </source>
</evidence>
<dbReference type="VEuPathDB" id="FungiDB:PV06_02809"/>
<dbReference type="OrthoDB" id="5430620at2759"/>
<evidence type="ECO:0000313" key="2">
    <source>
        <dbReference type="EMBL" id="KIW47217.1"/>
    </source>
</evidence>
<dbReference type="InterPro" id="IPR052820">
    <property type="entry name" value="PhiA_domain"/>
</dbReference>
<dbReference type="GeneID" id="27354883"/>
<protein>
    <recommendedName>
        <fullName evidence="4">IgE-binding protein</fullName>
    </recommendedName>
</protein>
<dbReference type="Proteomes" id="UP000053342">
    <property type="component" value="Unassembled WGS sequence"/>
</dbReference>
<dbReference type="PANTHER" id="PTHR42047">
    <property type="entry name" value="PROTEIN, PUTATIVE (AFU_ORTHOLOGUE AFUA_6G03560)-RELATED"/>
    <property type="match status" value="1"/>
</dbReference>
<dbReference type="HOGENOM" id="CLU_078556_0_0_1"/>
<feature type="signal peptide" evidence="1">
    <location>
        <begin position="1"/>
        <end position="18"/>
    </location>
</feature>
<evidence type="ECO:0008006" key="4">
    <source>
        <dbReference type="Google" id="ProtNLM"/>
    </source>
</evidence>
<dbReference type="STRING" id="215243.A0A0D2CBF3"/>
<dbReference type="AlphaFoldDB" id="A0A0D2CBF3"/>
<dbReference type="EMBL" id="KN847333">
    <property type="protein sequence ID" value="KIW47217.1"/>
    <property type="molecule type" value="Genomic_DNA"/>
</dbReference>
<sequence>MQFLVLTISSLFLGIAFASPHLQETTSLCTRAPSGYGECGYANSTTSSTHKTAVSTSTAKSSTIAATSTRVSPITTPTMPITVVAVRDESPVDYLRMNAAGLRFWLGVDTLAYCPEEVDEIGGCPPGNETVFSLCSMAVVVPGGQQIYLTRNGEIGYTEAHSAFRPAGSVLCPFRYQKNPQAPFGRLTIDAFGSDGFMGCPTDASDSWQVFANMANATVPRGNVSQCLGFDAIAIDSSQIFAAWQYT</sequence>
<feature type="chain" id="PRO_5002250520" description="IgE-binding protein" evidence="1">
    <location>
        <begin position="19"/>
        <end position="247"/>
    </location>
</feature>
<reference evidence="2 3" key="1">
    <citation type="submission" date="2015-01" db="EMBL/GenBank/DDBJ databases">
        <title>The Genome Sequence of Exophiala oligosperma CBS72588.</title>
        <authorList>
            <consortium name="The Broad Institute Genomics Platform"/>
            <person name="Cuomo C."/>
            <person name="de Hoog S."/>
            <person name="Gorbushina A."/>
            <person name="Stielow B."/>
            <person name="Teixiera M."/>
            <person name="Abouelleil A."/>
            <person name="Chapman S.B."/>
            <person name="Priest M."/>
            <person name="Young S.K."/>
            <person name="Wortman J."/>
            <person name="Nusbaum C."/>
            <person name="Birren B."/>
        </authorList>
    </citation>
    <scope>NUCLEOTIDE SEQUENCE [LARGE SCALE GENOMIC DNA]</scope>
    <source>
        <strain evidence="2 3">CBS 72588</strain>
    </source>
</reference>
<accession>A0A0D2CBF3</accession>
<keyword evidence="1" id="KW-0732">Signal</keyword>
<dbReference type="RefSeq" id="XP_016267433.1">
    <property type="nucleotide sequence ID" value="XM_016403536.1"/>
</dbReference>
<organism evidence="2 3">
    <name type="scientific">Exophiala oligosperma</name>
    <dbReference type="NCBI Taxonomy" id="215243"/>
    <lineage>
        <taxon>Eukaryota</taxon>
        <taxon>Fungi</taxon>
        <taxon>Dikarya</taxon>
        <taxon>Ascomycota</taxon>
        <taxon>Pezizomycotina</taxon>
        <taxon>Eurotiomycetes</taxon>
        <taxon>Chaetothyriomycetidae</taxon>
        <taxon>Chaetothyriales</taxon>
        <taxon>Herpotrichiellaceae</taxon>
        <taxon>Exophiala</taxon>
    </lineage>
</organism>
<name>A0A0D2CBF3_9EURO</name>
<proteinExistence type="predicted"/>